<feature type="transmembrane region" description="Helical" evidence="9">
    <location>
        <begin position="268"/>
        <end position="292"/>
    </location>
</feature>
<organism evidence="10 11">
    <name type="scientific">Umezawaea tangerina</name>
    <dbReference type="NCBI Taxonomy" id="84725"/>
    <lineage>
        <taxon>Bacteria</taxon>
        <taxon>Bacillati</taxon>
        <taxon>Actinomycetota</taxon>
        <taxon>Actinomycetes</taxon>
        <taxon>Pseudonocardiales</taxon>
        <taxon>Pseudonocardiaceae</taxon>
        <taxon>Umezawaea</taxon>
    </lineage>
</organism>
<dbReference type="Proteomes" id="UP000239494">
    <property type="component" value="Unassembled WGS sequence"/>
</dbReference>
<feature type="transmembrane region" description="Helical" evidence="9">
    <location>
        <begin position="113"/>
        <end position="135"/>
    </location>
</feature>
<accession>A0A2T0SXH9</accession>
<dbReference type="GO" id="GO:0055085">
    <property type="term" value="P:transmembrane transport"/>
    <property type="evidence" value="ECO:0007669"/>
    <property type="project" value="TreeGrafter"/>
</dbReference>
<feature type="transmembrane region" description="Helical" evidence="9">
    <location>
        <begin position="191"/>
        <end position="217"/>
    </location>
</feature>
<evidence type="ECO:0000256" key="8">
    <source>
        <dbReference type="SAM" id="MobiDB-lite"/>
    </source>
</evidence>
<feature type="region of interest" description="Disordered" evidence="8">
    <location>
        <begin position="1"/>
        <end position="50"/>
    </location>
</feature>
<sequence>MADPDSKAAEAHHDLVAQPHEEEAEGPIADAEAAAAEMSSDERPLGRPGRPLNRRSPFFVGMIGAAGVAVTYGLSQLLLSTRDVLVMIGLAFFLAVGLEPAVSWLAQHRWRRGLAVSAVLLTLVGILVGFLVMAITPLVDQATQFAAHAPEYLKDLTSKGSVLTELNTRFDLQNRVQELVTKNQDTLMNGILGAGAMVFGALTNTVIVLILTAYFLGNLPAIRRTIYRFVPSTRRPRAILIGDQMFAKIGGYVLGNVLISLIAGGVTFVWLIVFGVPYALLLAIGVMILDLIPAVGATIAAVVVSLIALTVSLPVGIATAVFFVVYQTVENYYLSPKVMGRVVEIPDVVTVAAVLIGGTLLGVIGAIVAIPLAAAVLLLLREVLFPRLDRA</sequence>
<evidence type="ECO:0000256" key="6">
    <source>
        <dbReference type="ARBA" id="ARBA00022989"/>
    </source>
</evidence>
<comment type="similarity">
    <text evidence="2">Belongs to the autoinducer-2 exporter (AI-2E) (TC 2.A.86) family.</text>
</comment>
<gene>
    <name evidence="10" type="ORF">CLV43_109320</name>
</gene>
<proteinExistence type="inferred from homology"/>
<keyword evidence="3" id="KW-0813">Transport</keyword>
<reference evidence="10 11" key="1">
    <citation type="submission" date="2018-03" db="EMBL/GenBank/DDBJ databases">
        <title>Genomic Encyclopedia of Archaeal and Bacterial Type Strains, Phase II (KMG-II): from individual species to whole genera.</title>
        <authorList>
            <person name="Goeker M."/>
        </authorList>
    </citation>
    <scope>NUCLEOTIDE SEQUENCE [LARGE SCALE GENOMIC DNA]</scope>
    <source>
        <strain evidence="10 11">DSM 44720</strain>
    </source>
</reference>
<dbReference type="InterPro" id="IPR002549">
    <property type="entry name" value="AI-2E-like"/>
</dbReference>
<dbReference type="GO" id="GO:0005886">
    <property type="term" value="C:plasma membrane"/>
    <property type="evidence" value="ECO:0007669"/>
    <property type="project" value="UniProtKB-SubCell"/>
</dbReference>
<dbReference type="AlphaFoldDB" id="A0A2T0SXH9"/>
<keyword evidence="11" id="KW-1185">Reference proteome</keyword>
<evidence type="ECO:0000256" key="2">
    <source>
        <dbReference type="ARBA" id="ARBA00009773"/>
    </source>
</evidence>
<dbReference type="Pfam" id="PF01594">
    <property type="entry name" value="AI-2E_transport"/>
    <property type="match status" value="1"/>
</dbReference>
<evidence type="ECO:0000256" key="7">
    <source>
        <dbReference type="ARBA" id="ARBA00023136"/>
    </source>
</evidence>
<protein>
    <submittedName>
        <fullName evidence="10">Putative PurR-regulated permease PerM</fullName>
    </submittedName>
</protein>
<dbReference type="PANTHER" id="PTHR21716">
    <property type="entry name" value="TRANSMEMBRANE PROTEIN"/>
    <property type="match status" value="1"/>
</dbReference>
<evidence type="ECO:0000256" key="5">
    <source>
        <dbReference type="ARBA" id="ARBA00022692"/>
    </source>
</evidence>
<feature type="compositionally biased region" description="Basic and acidic residues" evidence="8">
    <location>
        <begin position="1"/>
        <end position="21"/>
    </location>
</feature>
<evidence type="ECO:0000256" key="1">
    <source>
        <dbReference type="ARBA" id="ARBA00004651"/>
    </source>
</evidence>
<feature type="transmembrane region" description="Helical" evidence="9">
    <location>
        <begin position="349"/>
        <end position="380"/>
    </location>
</feature>
<name>A0A2T0SXH9_9PSEU</name>
<evidence type="ECO:0000256" key="3">
    <source>
        <dbReference type="ARBA" id="ARBA00022448"/>
    </source>
</evidence>
<feature type="transmembrane region" description="Helical" evidence="9">
    <location>
        <begin position="299"/>
        <end position="329"/>
    </location>
</feature>
<feature type="transmembrane region" description="Helical" evidence="9">
    <location>
        <begin position="57"/>
        <end position="78"/>
    </location>
</feature>
<evidence type="ECO:0000313" key="10">
    <source>
        <dbReference type="EMBL" id="PRY38100.1"/>
    </source>
</evidence>
<keyword evidence="4" id="KW-1003">Cell membrane</keyword>
<comment type="caution">
    <text evidence="10">The sequence shown here is derived from an EMBL/GenBank/DDBJ whole genome shotgun (WGS) entry which is preliminary data.</text>
</comment>
<dbReference type="EMBL" id="PVTF01000009">
    <property type="protein sequence ID" value="PRY38100.1"/>
    <property type="molecule type" value="Genomic_DNA"/>
</dbReference>
<feature type="compositionally biased region" description="Low complexity" evidence="8">
    <location>
        <begin position="26"/>
        <end position="37"/>
    </location>
</feature>
<dbReference type="RefSeq" id="WP_106191119.1">
    <property type="nucleotide sequence ID" value="NZ_PVTF01000009.1"/>
</dbReference>
<comment type="subcellular location">
    <subcellularLocation>
        <location evidence="1">Cell membrane</location>
        <topology evidence="1">Multi-pass membrane protein</topology>
    </subcellularLocation>
</comment>
<keyword evidence="5 9" id="KW-0812">Transmembrane</keyword>
<evidence type="ECO:0000313" key="11">
    <source>
        <dbReference type="Proteomes" id="UP000239494"/>
    </source>
</evidence>
<keyword evidence="7 9" id="KW-0472">Membrane</keyword>
<dbReference type="OrthoDB" id="4016357at2"/>
<feature type="transmembrane region" description="Helical" evidence="9">
    <location>
        <begin position="84"/>
        <end position="106"/>
    </location>
</feature>
<evidence type="ECO:0000256" key="9">
    <source>
        <dbReference type="SAM" id="Phobius"/>
    </source>
</evidence>
<dbReference type="PANTHER" id="PTHR21716:SF53">
    <property type="entry name" value="PERMEASE PERM-RELATED"/>
    <property type="match status" value="1"/>
</dbReference>
<keyword evidence="6 9" id="KW-1133">Transmembrane helix</keyword>
<evidence type="ECO:0000256" key="4">
    <source>
        <dbReference type="ARBA" id="ARBA00022475"/>
    </source>
</evidence>